<dbReference type="GO" id="GO:0006508">
    <property type="term" value="P:proteolysis"/>
    <property type="evidence" value="ECO:0007669"/>
    <property type="project" value="InterPro"/>
</dbReference>
<evidence type="ECO:0000259" key="3">
    <source>
        <dbReference type="Pfam" id="PF02557"/>
    </source>
</evidence>
<dbReference type="InterPro" id="IPR052179">
    <property type="entry name" value="DD-CPase-like"/>
</dbReference>
<keyword evidence="2" id="KW-0812">Transmembrane</keyword>
<dbReference type="Pfam" id="PF02557">
    <property type="entry name" value="VanY"/>
    <property type="match status" value="1"/>
</dbReference>
<keyword evidence="4" id="KW-0378">Hydrolase</keyword>
<dbReference type="InterPro" id="IPR058193">
    <property type="entry name" value="VanY/YodJ_core_dom"/>
</dbReference>
<dbReference type="SUPFAM" id="SSF55166">
    <property type="entry name" value="Hedgehog/DD-peptidase"/>
    <property type="match status" value="1"/>
</dbReference>
<feature type="compositionally biased region" description="Basic and acidic residues" evidence="1">
    <location>
        <begin position="75"/>
        <end position="84"/>
    </location>
</feature>
<dbReference type="OrthoDB" id="9792074at2"/>
<keyword evidence="4" id="KW-0121">Carboxypeptidase</keyword>
<gene>
    <name evidence="4" type="ORF">CD29_17565</name>
</gene>
<comment type="caution">
    <text evidence="4">The sequence shown here is derived from an EMBL/GenBank/DDBJ whole genome shotgun (WGS) entry which is preliminary data.</text>
</comment>
<accession>A0A0A3ILZ8</accession>
<keyword evidence="5" id="KW-1185">Reference proteome</keyword>
<feature type="transmembrane region" description="Helical" evidence="2">
    <location>
        <begin position="7"/>
        <end position="29"/>
    </location>
</feature>
<evidence type="ECO:0000256" key="2">
    <source>
        <dbReference type="SAM" id="Phobius"/>
    </source>
</evidence>
<dbReference type="EMBL" id="JPVN01000029">
    <property type="protein sequence ID" value="KGR75867.1"/>
    <property type="molecule type" value="Genomic_DNA"/>
</dbReference>
<evidence type="ECO:0000256" key="1">
    <source>
        <dbReference type="SAM" id="MobiDB-lite"/>
    </source>
</evidence>
<dbReference type="Gene3D" id="3.30.1380.10">
    <property type="match status" value="1"/>
</dbReference>
<proteinExistence type="predicted"/>
<dbReference type="STRING" id="1384049.CD29_17565"/>
<keyword evidence="4" id="KW-0645">Protease</keyword>
<dbReference type="MEROPS" id="M15.024"/>
<evidence type="ECO:0000313" key="5">
    <source>
        <dbReference type="Proteomes" id="UP000030416"/>
    </source>
</evidence>
<dbReference type="GO" id="GO:0004180">
    <property type="term" value="F:carboxypeptidase activity"/>
    <property type="evidence" value="ECO:0007669"/>
    <property type="project" value="UniProtKB-KW"/>
</dbReference>
<feature type="compositionally biased region" description="Basic and acidic residues" evidence="1">
    <location>
        <begin position="37"/>
        <end position="67"/>
    </location>
</feature>
<dbReference type="PANTHER" id="PTHR34385:SF1">
    <property type="entry name" value="PEPTIDOGLYCAN L-ALANYL-D-GLUTAMATE ENDOPEPTIDASE CWLK"/>
    <property type="match status" value="1"/>
</dbReference>
<organism evidence="4 5">
    <name type="scientific">Ureibacillus manganicus DSM 26584</name>
    <dbReference type="NCBI Taxonomy" id="1384049"/>
    <lineage>
        <taxon>Bacteria</taxon>
        <taxon>Bacillati</taxon>
        <taxon>Bacillota</taxon>
        <taxon>Bacilli</taxon>
        <taxon>Bacillales</taxon>
        <taxon>Caryophanaceae</taxon>
        <taxon>Ureibacillus</taxon>
    </lineage>
</organism>
<dbReference type="CDD" id="cd14852">
    <property type="entry name" value="LD-carboxypeptidase"/>
    <property type="match status" value="1"/>
</dbReference>
<reference evidence="4 5" key="1">
    <citation type="submission" date="2014-02" db="EMBL/GenBank/DDBJ databases">
        <title>Draft genome sequence of Lysinibacillus manganicus DSM 26584T.</title>
        <authorList>
            <person name="Zhang F."/>
            <person name="Wang G."/>
            <person name="Zhang L."/>
        </authorList>
    </citation>
    <scope>NUCLEOTIDE SEQUENCE [LARGE SCALE GENOMIC DNA]</scope>
    <source>
        <strain evidence="4 5">DSM 26584</strain>
    </source>
</reference>
<sequence length="291" mass="33051">MSKKTNTTLSIITIVLLVLAIIAIVFITINKNENSHEEVQKEEMEEKEPVKADPKTEENLEPEKGEDNTNPTNSNERDENKEEQKEEEDKDNKDVSNSTTNEASKDDNGYIVGQTLPTEPTFIKGVLIANKKYPLPKDYNPGEDAEALAALNDMSEAARNAGFELTAFSTFRSFDYQSNLYNRYVTRDGKDNADRYSARPGYSEHQTGLAFDIGEVGREDVWLTSEFGETEAGKWLVENAHKYGFILRYPKGKENITGYMYESWHFRYLGIPLATEVKESELTLEEFLGIE</sequence>
<dbReference type="eggNOG" id="COG1876">
    <property type="taxonomic scope" value="Bacteria"/>
</dbReference>
<dbReference type="InterPro" id="IPR009045">
    <property type="entry name" value="Zn_M74/Hedgehog-like"/>
</dbReference>
<feature type="domain" description="D-alanyl-D-alanine carboxypeptidase-like core" evidence="3">
    <location>
        <begin position="145"/>
        <end position="270"/>
    </location>
</feature>
<protein>
    <submittedName>
        <fullName evidence="4">D-alanyl-D-alanine carboxypeptidase</fullName>
    </submittedName>
</protein>
<keyword evidence="2" id="KW-0472">Membrane</keyword>
<feature type="region of interest" description="Disordered" evidence="1">
    <location>
        <begin position="37"/>
        <end position="113"/>
    </location>
</feature>
<dbReference type="AlphaFoldDB" id="A0A0A3ILZ8"/>
<dbReference type="InterPro" id="IPR003709">
    <property type="entry name" value="VanY-like_core_dom"/>
</dbReference>
<dbReference type="PANTHER" id="PTHR34385">
    <property type="entry name" value="D-ALANYL-D-ALANINE CARBOXYPEPTIDASE"/>
    <property type="match status" value="1"/>
</dbReference>
<dbReference type="Proteomes" id="UP000030416">
    <property type="component" value="Unassembled WGS sequence"/>
</dbReference>
<name>A0A0A3ILZ8_9BACL</name>
<evidence type="ECO:0000313" key="4">
    <source>
        <dbReference type="EMBL" id="KGR75867.1"/>
    </source>
</evidence>
<keyword evidence="2" id="KW-1133">Transmembrane helix</keyword>